<dbReference type="GO" id="GO:0032259">
    <property type="term" value="P:methylation"/>
    <property type="evidence" value="ECO:0007669"/>
    <property type="project" value="UniProtKB-KW"/>
</dbReference>
<evidence type="ECO:0000256" key="1">
    <source>
        <dbReference type="ARBA" id="ARBA00022603"/>
    </source>
</evidence>
<dbReference type="InterPro" id="IPR029063">
    <property type="entry name" value="SAM-dependent_MTases_sf"/>
</dbReference>
<dbReference type="InterPro" id="IPR040758">
    <property type="entry name" value="PrmC_N"/>
</dbReference>
<evidence type="ECO:0000256" key="3">
    <source>
        <dbReference type="ARBA" id="ARBA00022691"/>
    </source>
</evidence>
<keyword evidence="9" id="KW-1185">Reference proteome</keyword>
<keyword evidence="2 5" id="KW-0808">Transferase</keyword>
<dbReference type="NCBIfam" id="TIGR00536">
    <property type="entry name" value="hemK_fam"/>
    <property type="match status" value="1"/>
</dbReference>
<dbReference type="PANTHER" id="PTHR18895">
    <property type="entry name" value="HEMK METHYLTRANSFERASE"/>
    <property type="match status" value="1"/>
</dbReference>
<comment type="similarity">
    <text evidence="5">Belongs to the protein N5-glutamine methyltransferase family. PrmC subfamily.</text>
</comment>
<name>A0ABS5EPT7_9PROT</name>
<dbReference type="InterPro" id="IPR007848">
    <property type="entry name" value="Small_mtfrase_dom"/>
</dbReference>
<feature type="binding site" evidence="5">
    <location>
        <position position="195"/>
    </location>
    <ligand>
        <name>S-adenosyl-L-methionine</name>
        <dbReference type="ChEBI" id="CHEBI:59789"/>
    </ligand>
</feature>
<evidence type="ECO:0000313" key="9">
    <source>
        <dbReference type="Proteomes" id="UP000698752"/>
    </source>
</evidence>
<evidence type="ECO:0000313" key="8">
    <source>
        <dbReference type="EMBL" id="MBR0652985.1"/>
    </source>
</evidence>
<organism evidence="8 9">
    <name type="scientific">Neoroseomonas terrae</name>
    <dbReference type="NCBI Taxonomy" id="424799"/>
    <lineage>
        <taxon>Bacteria</taxon>
        <taxon>Pseudomonadati</taxon>
        <taxon>Pseudomonadota</taxon>
        <taxon>Alphaproteobacteria</taxon>
        <taxon>Acetobacterales</taxon>
        <taxon>Acetobacteraceae</taxon>
        <taxon>Neoroseomonas</taxon>
    </lineage>
</organism>
<gene>
    <name evidence="5 8" type="primary">prmC</name>
    <name evidence="8" type="ORF">GXW78_25240</name>
</gene>
<dbReference type="RefSeq" id="WP_211871698.1">
    <property type="nucleotide sequence ID" value="NZ_JAAEDI010000038.1"/>
</dbReference>
<dbReference type="CDD" id="cd02440">
    <property type="entry name" value="AdoMet_MTases"/>
    <property type="match status" value="1"/>
</dbReference>
<keyword evidence="3 5" id="KW-0949">S-adenosyl-L-methionine</keyword>
<dbReference type="Pfam" id="PF05175">
    <property type="entry name" value="MTS"/>
    <property type="match status" value="1"/>
</dbReference>
<sequence length="289" mass="29909">MTACADPGGSVGAFLCQAGQVLRAAGVEGPRQEARMLLAHAMACREEDLLRDPRVLVPQPAVTAFASLLRRRAAREPMAHLLGRAGFWTLTLETSPVTLVPRGDSEAVVEAALSAFDASGRIGRVLDLGTGTGALLLAVLAECPEATGVGIDLNPAAAALAARNAATNGLAGRAAFLCGDWAEAIAGRFDLVLSNPPYIETAAVPLLMPEVARFEPALALDGGSDGLDAYRRLTRVLPMLLTPGGRAVLEIGQGQRPSVEALARAAGLKPVSARQDLGGIDRALVLRAD</sequence>
<dbReference type="PROSITE" id="PS00092">
    <property type="entry name" value="N6_MTASE"/>
    <property type="match status" value="1"/>
</dbReference>
<feature type="binding site" evidence="5">
    <location>
        <begin position="129"/>
        <end position="133"/>
    </location>
    <ligand>
        <name>S-adenosyl-L-methionine</name>
        <dbReference type="ChEBI" id="CHEBI:59789"/>
    </ligand>
</feature>
<dbReference type="InterPro" id="IPR050320">
    <property type="entry name" value="N5-glutamine_MTase"/>
</dbReference>
<dbReference type="Gene3D" id="3.40.50.150">
    <property type="entry name" value="Vaccinia Virus protein VP39"/>
    <property type="match status" value="1"/>
</dbReference>
<dbReference type="SUPFAM" id="SSF53335">
    <property type="entry name" value="S-adenosyl-L-methionine-dependent methyltransferases"/>
    <property type="match status" value="1"/>
</dbReference>
<dbReference type="PANTHER" id="PTHR18895:SF74">
    <property type="entry name" value="MTRF1L RELEASE FACTOR GLUTAMINE METHYLTRANSFERASE"/>
    <property type="match status" value="1"/>
</dbReference>
<evidence type="ECO:0000259" key="7">
    <source>
        <dbReference type="Pfam" id="PF17827"/>
    </source>
</evidence>
<comment type="function">
    <text evidence="5">Methylates the class 1 translation termination release factors RF1/PrfA and RF2/PrfB on the glutamine residue of the universally conserved GGQ motif.</text>
</comment>
<dbReference type="InterPro" id="IPR004556">
    <property type="entry name" value="HemK-like"/>
</dbReference>
<evidence type="ECO:0000259" key="6">
    <source>
        <dbReference type="Pfam" id="PF05175"/>
    </source>
</evidence>
<dbReference type="Proteomes" id="UP000698752">
    <property type="component" value="Unassembled WGS sequence"/>
</dbReference>
<comment type="catalytic activity">
    <reaction evidence="4 5">
        <text>L-glutaminyl-[peptide chain release factor] + S-adenosyl-L-methionine = N(5)-methyl-L-glutaminyl-[peptide chain release factor] + S-adenosyl-L-homocysteine + H(+)</text>
        <dbReference type="Rhea" id="RHEA:42896"/>
        <dbReference type="Rhea" id="RHEA-COMP:10271"/>
        <dbReference type="Rhea" id="RHEA-COMP:10272"/>
        <dbReference type="ChEBI" id="CHEBI:15378"/>
        <dbReference type="ChEBI" id="CHEBI:30011"/>
        <dbReference type="ChEBI" id="CHEBI:57856"/>
        <dbReference type="ChEBI" id="CHEBI:59789"/>
        <dbReference type="ChEBI" id="CHEBI:61891"/>
        <dbReference type="EC" id="2.1.1.297"/>
    </reaction>
</comment>
<feature type="domain" description="Release factor glutamine methyltransferase N-terminal" evidence="7">
    <location>
        <begin position="17"/>
        <end position="83"/>
    </location>
</feature>
<dbReference type="EMBL" id="JAAEDI010000038">
    <property type="protein sequence ID" value="MBR0652985.1"/>
    <property type="molecule type" value="Genomic_DNA"/>
</dbReference>
<accession>A0ABS5EPT7</accession>
<reference evidence="9" key="1">
    <citation type="journal article" date="2021" name="Syst. Appl. Microbiol.">
        <title>Roseomonas hellenica sp. nov., isolated from roots of wild-growing Alkanna tinctoria.</title>
        <authorList>
            <person name="Rat A."/>
            <person name="Naranjo H.D."/>
            <person name="Lebbe L."/>
            <person name="Cnockaert M."/>
            <person name="Krigas N."/>
            <person name="Grigoriadou K."/>
            <person name="Maloupa E."/>
            <person name="Willems A."/>
        </authorList>
    </citation>
    <scope>NUCLEOTIDE SEQUENCE [LARGE SCALE GENOMIC DNA]</scope>
    <source>
        <strain evidence="9">LMG 31159</strain>
    </source>
</reference>
<evidence type="ECO:0000256" key="2">
    <source>
        <dbReference type="ARBA" id="ARBA00022679"/>
    </source>
</evidence>
<feature type="binding site" evidence="5">
    <location>
        <position position="152"/>
    </location>
    <ligand>
        <name>S-adenosyl-L-methionine</name>
        <dbReference type="ChEBI" id="CHEBI:59789"/>
    </ligand>
</feature>
<evidence type="ECO:0000256" key="4">
    <source>
        <dbReference type="ARBA" id="ARBA00048391"/>
    </source>
</evidence>
<dbReference type="NCBIfam" id="TIGR03534">
    <property type="entry name" value="RF_mod_PrmC"/>
    <property type="match status" value="1"/>
</dbReference>
<feature type="binding site" evidence="5">
    <location>
        <position position="181"/>
    </location>
    <ligand>
        <name>S-adenosyl-L-methionine</name>
        <dbReference type="ChEBI" id="CHEBI:59789"/>
    </ligand>
</feature>
<dbReference type="Gene3D" id="1.10.8.10">
    <property type="entry name" value="DNA helicase RuvA subunit, C-terminal domain"/>
    <property type="match status" value="1"/>
</dbReference>
<dbReference type="InterPro" id="IPR002052">
    <property type="entry name" value="DNA_methylase_N6_adenine_CS"/>
</dbReference>
<proteinExistence type="inferred from homology"/>
<keyword evidence="1 5" id="KW-0489">Methyltransferase</keyword>
<dbReference type="HAMAP" id="MF_02126">
    <property type="entry name" value="RF_methyltr_PrmC"/>
    <property type="match status" value="1"/>
</dbReference>
<feature type="binding site" evidence="5">
    <location>
        <begin position="195"/>
        <end position="198"/>
    </location>
    <ligand>
        <name>substrate</name>
    </ligand>
</feature>
<dbReference type="InterPro" id="IPR019874">
    <property type="entry name" value="RF_methyltr_PrmC"/>
</dbReference>
<dbReference type="Pfam" id="PF17827">
    <property type="entry name" value="PrmC_N"/>
    <property type="match status" value="1"/>
</dbReference>
<comment type="caution">
    <text evidence="8">The sequence shown here is derived from an EMBL/GenBank/DDBJ whole genome shotgun (WGS) entry which is preliminary data.</text>
</comment>
<protein>
    <recommendedName>
        <fullName evidence="5">Release factor glutamine methyltransferase</fullName>
        <shortName evidence="5">RF MTase</shortName>
        <ecNumber evidence="5">2.1.1.297</ecNumber>
    </recommendedName>
    <alternativeName>
        <fullName evidence="5">N5-glutamine methyltransferase PrmC</fullName>
    </alternativeName>
    <alternativeName>
        <fullName evidence="5">Protein-(glutamine-N5) MTase PrmC</fullName>
    </alternativeName>
    <alternativeName>
        <fullName evidence="5">Protein-glutamine N-methyltransferase PrmC</fullName>
    </alternativeName>
</protein>
<evidence type="ECO:0000256" key="5">
    <source>
        <dbReference type="HAMAP-Rule" id="MF_02126"/>
    </source>
</evidence>
<dbReference type="GO" id="GO:0102559">
    <property type="term" value="F:peptide chain release factor N(5)-glutamine methyltransferase activity"/>
    <property type="evidence" value="ECO:0007669"/>
    <property type="project" value="UniProtKB-EC"/>
</dbReference>
<feature type="domain" description="Methyltransferase small" evidence="6">
    <location>
        <begin position="113"/>
        <end position="203"/>
    </location>
</feature>
<dbReference type="EC" id="2.1.1.297" evidence="5"/>